<feature type="domain" description="DUF382" evidence="4">
    <location>
        <begin position="652"/>
        <end position="734"/>
    </location>
</feature>
<dbReference type="EMBL" id="JAJJMB010009125">
    <property type="protein sequence ID" value="KAI3916099.1"/>
    <property type="molecule type" value="Genomic_DNA"/>
</dbReference>
<feature type="repeat" description="PPR" evidence="3">
    <location>
        <begin position="475"/>
        <end position="509"/>
    </location>
</feature>
<dbReference type="PROSITE" id="PS51375">
    <property type="entry name" value="PPR"/>
    <property type="match status" value="7"/>
</dbReference>
<dbReference type="InterPro" id="IPR007180">
    <property type="entry name" value="DUF382"/>
</dbReference>
<reference evidence="5" key="1">
    <citation type="submission" date="2022-04" db="EMBL/GenBank/DDBJ databases">
        <title>A functionally conserved STORR gene fusion in Papaver species that diverged 16.8 million years ago.</title>
        <authorList>
            <person name="Catania T."/>
        </authorList>
    </citation>
    <scope>NUCLEOTIDE SEQUENCE</scope>
    <source>
        <strain evidence="5">S-188037</strain>
    </source>
</reference>
<sequence length="742" mass="84621">MRSLERTCLWMTLQWETSNCRTTISGLKKFSSLPPWDENLDIRKWNKKISNFIRGGQINEARRLFDTLQYKNTVTWNSMISGYVKNREIVKARKLFDEMPQRDVVSWNLIISGYVSSRGSKQIEEGRYLFDQMPVRDKVSWNTLIDGYARNGKMNEALDMFRRMSERDTISWNTMITGFLQNGDVVRAMELFKEMPQRDSASISALVSGLIQNGKLDEAAKVLFEIKSLSDGVTDLIHAYNTLMAGYGQCGRIVEARRLFDQIPSHLDQGRGEKQVSFVKNVVTWNSMMMCYIKAGDLSSARKLFDDMLTRDVISWNTMISGYAQVCNLEEAAKLFHEMPNPDSQSWNSMISGYAQNGDLELARSFFDKTPNKSLISWNSMISGYEQNGEYEEAVRLLHQLQGEGERPDKHTLSAVLSACAGLSALHLGMQIHQLVIKLVIADVPINNALITMYSRCGVISDAHSVFDEMALKRDVVSWNSIIGGYAYNGLAVEALKFFEEMKSENVKPTHITFVSVLSACAHAGLVDEGRRQFKSMVYEYGIEPLMEHFASLVDVIGRNGYVEEAMNLIKTMPFEPDSAVWGALLGACRIHNNVDFAIIAAESLMKLEPESSAPYVMLHRLYTDAGRWEDATRWLKLWDRGLAVTIMETEGKLDIKKQPFQLPDFIAATGIEKIRQAYIEKEDSKKLKQKQRARMQPKMGKMDIDYQVLHDAFFKYQTKPKLSSHGELYHEGKSLRLNYER</sequence>
<dbReference type="Pfam" id="PF13041">
    <property type="entry name" value="PPR_2"/>
    <property type="match status" value="2"/>
</dbReference>
<feature type="repeat" description="PPR" evidence="3">
    <location>
        <begin position="343"/>
        <end position="373"/>
    </location>
</feature>
<feature type="repeat" description="PPR" evidence="3">
    <location>
        <begin position="72"/>
        <end position="106"/>
    </location>
</feature>
<evidence type="ECO:0000256" key="2">
    <source>
        <dbReference type="ARBA" id="ARBA00061659"/>
    </source>
</evidence>
<dbReference type="GO" id="GO:0009451">
    <property type="term" value="P:RNA modification"/>
    <property type="evidence" value="ECO:0007669"/>
    <property type="project" value="InterPro"/>
</dbReference>
<proteinExistence type="inferred from homology"/>
<feature type="repeat" description="PPR" evidence="3">
    <location>
        <begin position="236"/>
        <end position="266"/>
    </location>
</feature>
<evidence type="ECO:0000256" key="1">
    <source>
        <dbReference type="ARBA" id="ARBA00022737"/>
    </source>
</evidence>
<dbReference type="Pfam" id="PF04037">
    <property type="entry name" value="DUF382"/>
    <property type="match status" value="1"/>
</dbReference>
<evidence type="ECO:0000256" key="3">
    <source>
        <dbReference type="PROSITE-ProRule" id="PRU00708"/>
    </source>
</evidence>
<dbReference type="GO" id="GO:0003723">
    <property type="term" value="F:RNA binding"/>
    <property type="evidence" value="ECO:0007669"/>
    <property type="project" value="InterPro"/>
</dbReference>
<dbReference type="InterPro" id="IPR002885">
    <property type="entry name" value="PPR_rpt"/>
</dbReference>
<dbReference type="PANTHER" id="PTHR47926:SF468">
    <property type="entry name" value="PENTATRICOPEPTIDE REPEAT-CONTAINING PROTEIN"/>
    <property type="match status" value="1"/>
</dbReference>
<dbReference type="InterPro" id="IPR011990">
    <property type="entry name" value="TPR-like_helical_dom_sf"/>
</dbReference>
<dbReference type="Pfam" id="PF01535">
    <property type="entry name" value="PPR"/>
    <property type="match status" value="10"/>
</dbReference>
<dbReference type="Proteomes" id="UP001202328">
    <property type="component" value="Unassembled WGS sequence"/>
</dbReference>
<keyword evidence="1" id="KW-0677">Repeat</keyword>
<evidence type="ECO:0000259" key="4">
    <source>
        <dbReference type="Pfam" id="PF04037"/>
    </source>
</evidence>
<dbReference type="AlphaFoldDB" id="A0AAD4SPV5"/>
<protein>
    <recommendedName>
        <fullName evidence="4">DUF382 domain-containing protein</fullName>
    </recommendedName>
</protein>
<dbReference type="SUPFAM" id="SSF48452">
    <property type="entry name" value="TPR-like"/>
    <property type="match status" value="1"/>
</dbReference>
<dbReference type="InterPro" id="IPR046960">
    <property type="entry name" value="PPR_At4g14850-like_plant"/>
</dbReference>
<feature type="repeat" description="PPR" evidence="3">
    <location>
        <begin position="137"/>
        <end position="171"/>
    </location>
</feature>
<comment type="similarity">
    <text evidence="2">Belongs to the PPR family. PCMP-E subfamily.</text>
</comment>
<evidence type="ECO:0000313" key="6">
    <source>
        <dbReference type="Proteomes" id="UP001202328"/>
    </source>
</evidence>
<dbReference type="NCBIfam" id="TIGR00756">
    <property type="entry name" value="PPR"/>
    <property type="match status" value="9"/>
</dbReference>
<feature type="repeat" description="PPR" evidence="3">
    <location>
        <begin position="281"/>
        <end position="315"/>
    </location>
</feature>
<dbReference type="GO" id="GO:0005634">
    <property type="term" value="C:nucleus"/>
    <property type="evidence" value="ECO:0007669"/>
    <property type="project" value="InterPro"/>
</dbReference>
<organism evidence="5 6">
    <name type="scientific">Papaver atlanticum</name>
    <dbReference type="NCBI Taxonomy" id="357466"/>
    <lineage>
        <taxon>Eukaryota</taxon>
        <taxon>Viridiplantae</taxon>
        <taxon>Streptophyta</taxon>
        <taxon>Embryophyta</taxon>
        <taxon>Tracheophyta</taxon>
        <taxon>Spermatophyta</taxon>
        <taxon>Magnoliopsida</taxon>
        <taxon>Ranunculales</taxon>
        <taxon>Papaveraceae</taxon>
        <taxon>Papaveroideae</taxon>
        <taxon>Papaver</taxon>
    </lineage>
</organism>
<dbReference type="SUPFAM" id="SSF81901">
    <property type="entry name" value="HCP-like"/>
    <property type="match status" value="1"/>
</dbReference>
<dbReference type="PANTHER" id="PTHR47926">
    <property type="entry name" value="PENTATRICOPEPTIDE REPEAT-CONTAINING PROTEIN"/>
    <property type="match status" value="1"/>
</dbReference>
<comment type="caution">
    <text evidence="5">The sequence shown here is derived from an EMBL/GenBank/DDBJ whole genome shotgun (WGS) entry which is preliminary data.</text>
</comment>
<name>A0AAD4SPV5_9MAGN</name>
<dbReference type="Gene3D" id="1.25.40.10">
    <property type="entry name" value="Tetratricopeptide repeat domain"/>
    <property type="match status" value="7"/>
</dbReference>
<keyword evidence="6" id="KW-1185">Reference proteome</keyword>
<accession>A0AAD4SPV5</accession>
<dbReference type="FunFam" id="1.25.40.10:FF:000212">
    <property type="entry name" value="Pentatricopeptide repeat-containing protein At2g03380, mitochondrial"/>
    <property type="match status" value="1"/>
</dbReference>
<gene>
    <name evidence="5" type="ORF">MKW98_004540</name>
</gene>
<feature type="repeat" description="PPR" evidence="3">
    <location>
        <begin position="374"/>
        <end position="408"/>
    </location>
</feature>
<evidence type="ECO:0000313" key="5">
    <source>
        <dbReference type="EMBL" id="KAI3916099.1"/>
    </source>
</evidence>